<dbReference type="EMBL" id="JAHYBZ010000007">
    <property type="protein sequence ID" value="MBW6400167.1"/>
    <property type="molecule type" value="Genomic_DNA"/>
</dbReference>
<keyword evidence="1 5" id="KW-1003">Cell membrane</keyword>
<sequence>MARVRARWWPWAGIVGILAAVAAIQFAMGRVPICSCGYVKLWENQVWSSGNSQHLTDWYTLSHIVHGFLFYALLAWLRPSWSLAWRAVAALVIEGAWEVLENTPLIIDRYREVTASLDYYGDSIVNSVGDNVAMLVGFAIAARLPVWGAVAAVLALEGVAAWVIRDNLTLNVLMLLWPVEAVRDWQVQGAPTAR</sequence>
<evidence type="ECO:0000256" key="2">
    <source>
        <dbReference type="ARBA" id="ARBA00022692"/>
    </source>
</evidence>
<protein>
    <recommendedName>
        <fullName evidence="5">UPF0314 protein KPL78_20070</fullName>
    </recommendedName>
</protein>
<feature type="transmembrane region" description="Helical" evidence="5">
    <location>
        <begin position="60"/>
        <end position="77"/>
    </location>
</feature>
<dbReference type="HAMAP" id="MF_01514">
    <property type="entry name" value="UPF0314"/>
    <property type="match status" value="1"/>
</dbReference>
<evidence type="ECO:0000313" key="6">
    <source>
        <dbReference type="EMBL" id="MBW6400167.1"/>
    </source>
</evidence>
<dbReference type="InterPro" id="IPR019691">
    <property type="entry name" value="DUF2585"/>
</dbReference>
<keyword evidence="3 5" id="KW-1133">Transmembrane helix</keyword>
<comment type="similarity">
    <text evidence="5">Belongs to the UPF0314 family.</text>
</comment>
<evidence type="ECO:0000313" key="7">
    <source>
        <dbReference type="Proteomes" id="UP001196565"/>
    </source>
</evidence>
<dbReference type="Pfam" id="PF10755">
    <property type="entry name" value="DUF2585"/>
    <property type="match status" value="1"/>
</dbReference>
<gene>
    <name evidence="6" type="ORF">KPL78_20070</name>
</gene>
<evidence type="ECO:0000256" key="5">
    <source>
        <dbReference type="HAMAP-Rule" id="MF_01514"/>
    </source>
</evidence>
<name>A0ABS7ACY6_9PROT</name>
<comment type="caution">
    <text evidence="6">The sequence shown here is derived from an EMBL/GenBank/DDBJ whole genome shotgun (WGS) entry which is preliminary data.</text>
</comment>
<dbReference type="NCBIfam" id="NF002099">
    <property type="entry name" value="PRK00944.1"/>
    <property type="match status" value="1"/>
</dbReference>
<evidence type="ECO:0000256" key="4">
    <source>
        <dbReference type="ARBA" id="ARBA00023136"/>
    </source>
</evidence>
<feature type="transmembrane region" description="Helical" evidence="5">
    <location>
        <begin position="144"/>
        <end position="164"/>
    </location>
</feature>
<dbReference type="Proteomes" id="UP001196565">
    <property type="component" value="Unassembled WGS sequence"/>
</dbReference>
<evidence type="ECO:0000256" key="1">
    <source>
        <dbReference type="ARBA" id="ARBA00022475"/>
    </source>
</evidence>
<comment type="subcellular location">
    <subcellularLocation>
        <location evidence="5">Cell membrane</location>
        <topology evidence="5">Multi-pass membrane protein</topology>
    </subcellularLocation>
</comment>
<evidence type="ECO:0000256" key="3">
    <source>
        <dbReference type="ARBA" id="ARBA00022989"/>
    </source>
</evidence>
<accession>A0ABS7ACY6</accession>
<reference evidence="6 7" key="1">
    <citation type="submission" date="2021-07" db="EMBL/GenBank/DDBJ databases">
        <authorList>
            <person name="So Y."/>
        </authorList>
    </citation>
    <scope>NUCLEOTIDE SEQUENCE [LARGE SCALE GENOMIC DNA]</scope>
    <source>
        <strain evidence="6 7">HJA6</strain>
    </source>
</reference>
<keyword evidence="2 5" id="KW-0812">Transmembrane</keyword>
<organism evidence="6 7">
    <name type="scientific">Roseomonas alba</name>
    <dbReference type="NCBI Taxonomy" id="2846776"/>
    <lineage>
        <taxon>Bacteria</taxon>
        <taxon>Pseudomonadati</taxon>
        <taxon>Pseudomonadota</taxon>
        <taxon>Alphaproteobacteria</taxon>
        <taxon>Acetobacterales</taxon>
        <taxon>Roseomonadaceae</taxon>
        <taxon>Roseomonas</taxon>
    </lineage>
</organism>
<keyword evidence="4 5" id="KW-0472">Membrane</keyword>
<proteinExistence type="inferred from homology"/>
<keyword evidence="7" id="KW-1185">Reference proteome</keyword>